<sequence length="576" mass="64298">MDFEQLSINERKIIVGIDFGTTYSGVAWAETQRPDRRVAITAWPISRTNREAESSDKVPTKLRYNGDSVEWGFSIPVHAAPDQIIEWFKLDLDPSLQSMGAAVKGAAARGGRNVDQLVTDYISALGDHLMYTLREKLGEGVVKSTPLEFVVTVPAIWSDLAKDKTKQACQRAAGLSAYKFPIHLISEPEAAAIYALHGLDPHGLQIGDSFVICDAGGGTVDLISYTITALKPILEVQEATPGTGALCGSTFLNMRFAKFLKAKLGNEDGFDDEVLADAMEKFEKTVKRSFSLDARPDETFTIPVGGLANNRELGISRGRYALKASDVQVIFEPVIQEVIKLVKEQISSSKVPIKAVLLVGGFGASSYLKERLRNSIDNKIRIMQPPNAWLAVVHGAVMKGLALSAPEQLTMVKVQNRKARKHYGTEWRTRYDDKLHHHLRNKKHWCGLDGCWKVYTMEWFIKKGDTVSENEPFFTNFVWTGPVSQGRIRKIKMDIYADRTARDAPIAKDENVQLVCHVEADVSHIPEGMLQRRKGTDGQWYYELNCKIEAVYLSASTQYTLLYNGQRYNSVTAEYV</sequence>
<accession>A0AAN6TB48</accession>
<dbReference type="PANTHER" id="PTHR14187">
    <property type="entry name" value="ALPHA KINASE/ELONGATION FACTOR 2 KINASE"/>
    <property type="match status" value="1"/>
</dbReference>
<evidence type="ECO:0000256" key="1">
    <source>
        <dbReference type="ARBA" id="ARBA00022741"/>
    </source>
</evidence>
<reference evidence="3" key="1">
    <citation type="journal article" date="2023" name="Mol. Phylogenet. Evol.">
        <title>Genome-scale phylogeny and comparative genomics of the fungal order Sordariales.</title>
        <authorList>
            <person name="Hensen N."/>
            <person name="Bonometti L."/>
            <person name="Westerberg I."/>
            <person name="Brannstrom I.O."/>
            <person name="Guillou S."/>
            <person name="Cros-Aarteil S."/>
            <person name="Calhoun S."/>
            <person name="Haridas S."/>
            <person name="Kuo A."/>
            <person name="Mondo S."/>
            <person name="Pangilinan J."/>
            <person name="Riley R."/>
            <person name="LaButti K."/>
            <person name="Andreopoulos B."/>
            <person name="Lipzen A."/>
            <person name="Chen C."/>
            <person name="Yan M."/>
            <person name="Daum C."/>
            <person name="Ng V."/>
            <person name="Clum A."/>
            <person name="Steindorff A."/>
            <person name="Ohm R.A."/>
            <person name="Martin F."/>
            <person name="Silar P."/>
            <person name="Natvig D.O."/>
            <person name="Lalanne C."/>
            <person name="Gautier V."/>
            <person name="Ament-Velasquez S.L."/>
            <person name="Kruys A."/>
            <person name="Hutchinson M.I."/>
            <person name="Powell A.J."/>
            <person name="Barry K."/>
            <person name="Miller A.N."/>
            <person name="Grigoriev I.V."/>
            <person name="Debuchy R."/>
            <person name="Gladieux P."/>
            <person name="Hiltunen Thoren M."/>
            <person name="Johannesson H."/>
        </authorList>
    </citation>
    <scope>NUCLEOTIDE SEQUENCE</scope>
    <source>
        <strain evidence="3">CBS 508.74</strain>
    </source>
</reference>
<name>A0AAN6TB48_9PEZI</name>
<dbReference type="CDD" id="cd10170">
    <property type="entry name" value="ASKHA_NBD_HSP70"/>
    <property type="match status" value="1"/>
</dbReference>
<keyword evidence="4" id="KW-1185">Reference proteome</keyword>
<dbReference type="InterPro" id="IPR043129">
    <property type="entry name" value="ATPase_NBD"/>
</dbReference>
<gene>
    <name evidence="3" type="ORF">N656DRAFT_780893</name>
</gene>
<dbReference type="AlphaFoldDB" id="A0AAN6TB48"/>
<dbReference type="EMBL" id="MU853347">
    <property type="protein sequence ID" value="KAK4111106.1"/>
    <property type="molecule type" value="Genomic_DNA"/>
</dbReference>
<dbReference type="PANTHER" id="PTHR14187:SF82">
    <property type="entry name" value="FAMILY CHAPERONE, PUTATIVE (AFU_ORTHOLOGUE AFUA_7G08575)-RELATED"/>
    <property type="match status" value="1"/>
</dbReference>
<evidence type="ECO:0000256" key="2">
    <source>
        <dbReference type="ARBA" id="ARBA00022840"/>
    </source>
</evidence>
<dbReference type="Gene3D" id="3.30.420.40">
    <property type="match status" value="2"/>
</dbReference>
<dbReference type="Proteomes" id="UP001302812">
    <property type="component" value="Unassembled WGS sequence"/>
</dbReference>
<organism evidence="3 4">
    <name type="scientific">Canariomyces notabilis</name>
    <dbReference type="NCBI Taxonomy" id="2074819"/>
    <lineage>
        <taxon>Eukaryota</taxon>
        <taxon>Fungi</taxon>
        <taxon>Dikarya</taxon>
        <taxon>Ascomycota</taxon>
        <taxon>Pezizomycotina</taxon>
        <taxon>Sordariomycetes</taxon>
        <taxon>Sordariomycetidae</taxon>
        <taxon>Sordariales</taxon>
        <taxon>Chaetomiaceae</taxon>
        <taxon>Canariomyces</taxon>
    </lineage>
</organism>
<keyword evidence="1" id="KW-0547">Nucleotide-binding</keyword>
<dbReference type="PRINTS" id="PR00301">
    <property type="entry name" value="HEATSHOCK70"/>
</dbReference>
<keyword evidence="2" id="KW-0067">ATP-binding</keyword>
<dbReference type="SUPFAM" id="SSF53067">
    <property type="entry name" value="Actin-like ATPase domain"/>
    <property type="match status" value="2"/>
</dbReference>
<proteinExistence type="predicted"/>
<dbReference type="InterPro" id="IPR013126">
    <property type="entry name" value="Hsp_70_fam"/>
</dbReference>
<dbReference type="GeneID" id="89939595"/>
<reference evidence="3" key="2">
    <citation type="submission" date="2023-05" db="EMBL/GenBank/DDBJ databases">
        <authorList>
            <consortium name="Lawrence Berkeley National Laboratory"/>
            <person name="Steindorff A."/>
            <person name="Hensen N."/>
            <person name="Bonometti L."/>
            <person name="Westerberg I."/>
            <person name="Brannstrom I.O."/>
            <person name="Guillou S."/>
            <person name="Cros-Aarteil S."/>
            <person name="Calhoun S."/>
            <person name="Haridas S."/>
            <person name="Kuo A."/>
            <person name="Mondo S."/>
            <person name="Pangilinan J."/>
            <person name="Riley R."/>
            <person name="Labutti K."/>
            <person name="Andreopoulos B."/>
            <person name="Lipzen A."/>
            <person name="Chen C."/>
            <person name="Yanf M."/>
            <person name="Daum C."/>
            <person name="Ng V."/>
            <person name="Clum A."/>
            <person name="Ohm R."/>
            <person name="Martin F."/>
            <person name="Silar P."/>
            <person name="Natvig D."/>
            <person name="Lalanne C."/>
            <person name="Gautier V."/>
            <person name="Ament-Velasquez S.L."/>
            <person name="Kruys A."/>
            <person name="Hutchinson M.I."/>
            <person name="Powell A.J."/>
            <person name="Barry K."/>
            <person name="Miller A.N."/>
            <person name="Grigoriev I.V."/>
            <person name="Debuchy R."/>
            <person name="Gladieux P."/>
            <person name="Thoren M.H."/>
            <person name="Johannesson H."/>
        </authorList>
    </citation>
    <scope>NUCLEOTIDE SEQUENCE</scope>
    <source>
        <strain evidence="3">CBS 508.74</strain>
    </source>
</reference>
<dbReference type="Gene3D" id="3.90.640.10">
    <property type="entry name" value="Actin, Chain A, domain 4"/>
    <property type="match status" value="1"/>
</dbReference>
<dbReference type="GO" id="GO:0140662">
    <property type="term" value="F:ATP-dependent protein folding chaperone"/>
    <property type="evidence" value="ECO:0007669"/>
    <property type="project" value="InterPro"/>
</dbReference>
<dbReference type="GO" id="GO:0005524">
    <property type="term" value="F:ATP binding"/>
    <property type="evidence" value="ECO:0007669"/>
    <property type="project" value="UniProtKB-KW"/>
</dbReference>
<comment type="caution">
    <text evidence="3">The sequence shown here is derived from an EMBL/GenBank/DDBJ whole genome shotgun (WGS) entry which is preliminary data.</text>
</comment>
<dbReference type="Pfam" id="PF00012">
    <property type="entry name" value="HSP70"/>
    <property type="match status" value="1"/>
</dbReference>
<evidence type="ECO:0000313" key="4">
    <source>
        <dbReference type="Proteomes" id="UP001302812"/>
    </source>
</evidence>
<evidence type="ECO:0000313" key="3">
    <source>
        <dbReference type="EMBL" id="KAK4111106.1"/>
    </source>
</evidence>
<dbReference type="RefSeq" id="XP_064668676.1">
    <property type="nucleotide sequence ID" value="XM_064815470.1"/>
</dbReference>
<protein>
    <submittedName>
        <fullName evidence="3">Actin-like ATPase domain-containing protein</fullName>
    </submittedName>
</protein>